<evidence type="ECO:0000313" key="6">
    <source>
        <dbReference type="Proteomes" id="UP000243807"/>
    </source>
</evidence>
<sequence length="113" mass="11871">MDTQDTLTALSALAHENRLAIFRRLVVAGDAGMTPGGLGAALGLAPATLSFHLKELMHAGLLRKRQQGRFIHYQANFTAIDGLIAYLTENCCQGGSCDITAGAHPAIPPGDTL</sequence>
<dbReference type="KEGG" id="afy:BW247_01890"/>
<dbReference type="PANTHER" id="PTHR43132">
    <property type="entry name" value="ARSENICAL RESISTANCE OPERON REPRESSOR ARSR-RELATED"/>
    <property type="match status" value="1"/>
</dbReference>
<dbReference type="GO" id="GO:0003700">
    <property type="term" value="F:DNA-binding transcription factor activity"/>
    <property type="evidence" value="ECO:0007669"/>
    <property type="project" value="InterPro"/>
</dbReference>
<organism evidence="5 6">
    <name type="scientific">Acidihalobacter ferrooxydans</name>
    <dbReference type="NCBI Taxonomy" id="1765967"/>
    <lineage>
        <taxon>Bacteria</taxon>
        <taxon>Pseudomonadati</taxon>
        <taxon>Pseudomonadota</taxon>
        <taxon>Gammaproteobacteria</taxon>
        <taxon>Chromatiales</taxon>
        <taxon>Ectothiorhodospiraceae</taxon>
        <taxon>Acidihalobacter</taxon>
    </lineage>
</organism>
<dbReference type="AlphaFoldDB" id="A0A1P8UDV4"/>
<dbReference type="Gene3D" id="1.10.10.10">
    <property type="entry name" value="Winged helix-like DNA-binding domain superfamily/Winged helix DNA-binding domain"/>
    <property type="match status" value="1"/>
</dbReference>
<keyword evidence="2" id="KW-0238">DNA-binding</keyword>
<dbReference type="STRING" id="1765967.BW247_01890"/>
<dbReference type="OrthoDB" id="5297460at2"/>
<protein>
    <submittedName>
        <fullName evidence="5">Transcriptional regulator</fullName>
    </submittedName>
</protein>
<keyword evidence="6" id="KW-1185">Reference proteome</keyword>
<name>A0A1P8UDV4_9GAMM</name>
<dbReference type="InterPro" id="IPR051011">
    <property type="entry name" value="Metal_resp_trans_reg"/>
</dbReference>
<accession>A0A1P8UDV4</accession>
<dbReference type="Proteomes" id="UP000243807">
    <property type="component" value="Chromosome"/>
</dbReference>
<dbReference type="PANTHER" id="PTHR43132:SF2">
    <property type="entry name" value="ARSENICAL RESISTANCE OPERON REPRESSOR ARSR-RELATED"/>
    <property type="match status" value="1"/>
</dbReference>
<dbReference type="InterPro" id="IPR036388">
    <property type="entry name" value="WH-like_DNA-bd_sf"/>
</dbReference>
<proteinExistence type="predicted"/>
<feature type="domain" description="HTH arsR-type" evidence="4">
    <location>
        <begin position="1"/>
        <end position="95"/>
    </location>
</feature>
<evidence type="ECO:0000256" key="1">
    <source>
        <dbReference type="ARBA" id="ARBA00023015"/>
    </source>
</evidence>
<keyword evidence="1" id="KW-0805">Transcription regulation</keyword>
<dbReference type="InterPro" id="IPR001845">
    <property type="entry name" value="HTH_ArsR_DNA-bd_dom"/>
</dbReference>
<dbReference type="SMART" id="SM00418">
    <property type="entry name" value="HTH_ARSR"/>
    <property type="match status" value="1"/>
</dbReference>
<evidence type="ECO:0000313" key="5">
    <source>
        <dbReference type="EMBL" id="APZ42003.1"/>
    </source>
</evidence>
<dbReference type="InterPro" id="IPR036390">
    <property type="entry name" value="WH_DNA-bd_sf"/>
</dbReference>
<dbReference type="GO" id="GO:0003677">
    <property type="term" value="F:DNA binding"/>
    <property type="evidence" value="ECO:0007669"/>
    <property type="project" value="UniProtKB-KW"/>
</dbReference>
<dbReference type="CDD" id="cd00090">
    <property type="entry name" value="HTH_ARSR"/>
    <property type="match status" value="1"/>
</dbReference>
<gene>
    <name evidence="5" type="ORF">BW247_01890</name>
</gene>
<reference evidence="5 6" key="1">
    <citation type="submission" date="2017-01" db="EMBL/GenBank/DDBJ databases">
        <title>Draft sequence of Acidihalobacter ferrooxidans strain DSM 14175 (strain V8).</title>
        <authorList>
            <person name="Khaleque H.N."/>
            <person name="Ramsay J.P."/>
            <person name="Murphy R.J.T."/>
            <person name="Kaksonen A.H."/>
            <person name="Boxall N.J."/>
            <person name="Watkin E.L.J."/>
        </authorList>
    </citation>
    <scope>NUCLEOTIDE SEQUENCE [LARGE SCALE GENOMIC DNA]</scope>
    <source>
        <strain evidence="5 6">V8</strain>
    </source>
</reference>
<dbReference type="PROSITE" id="PS50987">
    <property type="entry name" value="HTH_ARSR_2"/>
    <property type="match status" value="1"/>
</dbReference>
<dbReference type="RefSeq" id="WP_076835349.1">
    <property type="nucleotide sequence ID" value="NZ_CP019434.1"/>
</dbReference>
<dbReference type="SUPFAM" id="SSF46785">
    <property type="entry name" value="Winged helix' DNA-binding domain"/>
    <property type="match status" value="1"/>
</dbReference>
<evidence type="ECO:0000259" key="4">
    <source>
        <dbReference type="PROSITE" id="PS50987"/>
    </source>
</evidence>
<dbReference type="NCBIfam" id="NF033788">
    <property type="entry name" value="HTH_metalloreg"/>
    <property type="match status" value="1"/>
</dbReference>
<dbReference type="PRINTS" id="PR00778">
    <property type="entry name" value="HTHARSR"/>
</dbReference>
<dbReference type="InterPro" id="IPR011991">
    <property type="entry name" value="ArsR-like_HTH"/>
</dbReference>
<dbReference type="EMBL" id="CP019434">
    <property type="protein sequence ID" value="APZ42003.1"/>
    <property type="molecule type" value="Genomic_DNA"/>
</dbReference>
<dbReference type="Pfam" id="PF12840">
    <property type="entry name" value="HTH_20"/>
    <property type="match status" value="1"/>
</dbReference>
<evidence type="ECO:0000256" key="2">
    <source>
        <dbReference type="ARBA" id="ARBA00023125"/>
    </source>
</evidence>
<keyword evidence="3" id="KW-0804">Transcription</keyword>
<evidence type="ECO:0000256" key="3">
    <source>
        <dbReference type="ARBA" id="ARBA00023163"/>
    </source>
</evidence>